<dbReference type="InterPro" id="IPR036047">
    <property type="entry name" value="F-box-like_dom_sf"/>
</dbReference>
<dbReference type="CDD" id="cd09917">
    <property type="entry name" value="F-box_SF"/>
    <property type="match status" value="1"/>
</dbReference>
<dbReference type="AlphaFoldDB" id="A0A9P5ZBL3"/>
<evidence type="ECO:0000313" key="4">
    <source>
        <dbReference type="Proteomes" id="UP000807469"/>
    </source>
</evidence>
<proteinExistence type="predicted"/>
<dbReference type="Pfam" id="PF00646">
    <property type="entry name" value="F-box"/>
    <property type="match status" value="1"/>
</dbReference>
<feature type="compositionally biased region" description="Polar residues" evidence="1">
    <location>
        <begin position="593"/>
        <end position="606"/>
    </location>
</feature>
<feature type="region of interest" description="Disordered" evidence="1">
    <location>
        <begin position="589"/>
        <end position="615"/>
    </location>
</feature>
<feature type="region of interest" description="Disordered" evidence="1">
    <location>
        <begin position="1"/>
        <end position="42"/>
    </location>
</feature>
<dbReference type="SMART" id="SM00256">
    <property type="entry name" value="FBOX"/>
    <property type="match status" value="1"/>
</dbReference>
<dbReference type="SUPFAM" id="SSF81383">
    <property type="entry name" value="F-box domain"/>
    <property type="match status" value="1"/>
</dbReference>
<feature type="domain" description="F-box" evidence="2">
    <location>
        <begin position="66"/>
        <end position="117"/>
    </location>
</feature>
<name>A0A9P5ZBL3_9AGAR</name>
<feature type="compositionally biased region" description="Basic and acidic residues" evidence="1">
    <location>
        <begin position="412"/>
        <end position="425"/>
    </location>
</feature>
<evidence type="ECO:0000256" key="1">
    <source>
        <dbReference type="SAM" id="MobiDB-lite"/>
    </source>
</evidence>
<evidence type="ECO:0000259" key="2">
    <source>
        <dbReference type="PROSITE" id="PS50181"/>
    </source>
</evidence>
<gene>
    <name evidence="3" type="ORF">BDN70DRAFT_890751</name>
</gene>
<reference evidence="3" key="1">
    <citation type="submission" date="2020-11" db="EMBL/GenBank/DDBJ databases">
        <authorList>
            <consortium name="DOE Joint Genome Institute"/>
            <person name="Ahrendt S."/>
            <person name="Riley R."/>
            <person name="Andreopoulos W."/>
            <person name="Labutti K."/>
            <person name="Pangilinan J."/>
            <person name="Ruiz-Duenas F.J."/>
            <person name="Barrasa J.M."/>
            <person name="Sanchez-Garcia M."/>
            <person name="Camarero S."/>
            <person name="Miyauchi S."/>
            <person name="Serrano A."/>
            <person name="Linde D."/>
            <person name="Babiker R."/>
            <person name="Drula E."/>
            <person name="Ayuso-Fernandez I."/>
            <person name="Pacheco R."/>
            <person name="Padilla G."/>
            <person name="Ferreira P."/>
            <person name="Barriuso J."/>
            <person name="Kellner H."/>
            <person name="Castanera R."/>
            <person name="Alfaro M."/>
            <person name="Ramirez L."/>
            <person name="Pisabarro A.G."/>
            <person name="Kuo A."/>
            <person name="Tritt A."/>
            <person name="Lipzen A."/>
            <person name="He G."/>
            <person name="Yan M."/>
            <person name="Ng V."/>
            <person name="Cullen D."/>
            <person name="Martin F."/>
            <person name="Rosso M.-N."/>
            <person name="Henrissat B."/>
            <person name="Hibbett D."/>
            <person name="Martinez A.T."/>
            <person name="Grigoriev I.V."/>
        </authorList>
    </citation>
    <scope>NUCLEOTIDE SEQUENCE</scope>
    <source>
        <strain evidence="3">CIRM-BRFM 674</strain>
    </source>
</reference>
<dbReference type="EMBL" id="MU155141">
    <property type="protein sequence ID" value="KAF9484669.1"/>
    <property type="molecule type" value="Genomic_DNA"/>
</dbReference>
<comment type="caution">
    <text evidence="3">The sequence shown here is derived from an EMBL/GenBank/DDBJ whole genome shotgun (WGS) entry which is preliminary data.</text>
</comment>
<accession>A0A9P5ZBL3</accession>
<evidence type="ECO:0000313" key="3">
    <source>
        <dbReference type="EMBL" id="KAF9484669.1"/>
    </source>
</evidence>
<dbReference type="Proteomes" id="UP000807469">
    <property type="component" value="Unassembled WGS sequence"/>
</dbReference>
<dbReference type="PROSITE" id="PS50181">
    <property type="entry name" value="FBOX"/>
    <property type="match status" value="1"/>
</dbReference>
<keyword evidence="4" id="KW-1185">Reference proteome</keyword>
<sequence>MSPRAPSARLAKQSDIAEARASATVEASKEKPKTPPHKKRVVSLVSEQNSPRVDDFRKIKGKRGQLEIMTDLPLDIFTEIFGHLEPYDLLSLACASKGLRDIIVGEHKTGENAFRNVKQLRPDLHRPPPFCPPQENILWYVEFLFGRGCQFCFDPKASIIHWTARARLCKKLLVKPGNSEEDLEFEANYVSAGWYIKTKSGDLGPNVYVLKREQNWHAQWNKIKDTIVPVYEWQRQETRKTVMIDNLQARLSHLSSLIEKSQHELPWPWIYPSTSQVARTEPFASVIKVKIEDSSPEILAAIKQSMDVLEDQIPKLVKIWKDGADKTLLSLVLGTEDTALTSVDVEIDKKPLELATTFFNSRCNCNEPILYPAILIHGCFKDYKIRYREDAYVPPEYMVAGASSDSEEEDQDKPKDEEKQEEQNTKTDGAVFPSNPNEVYGIPTVTEDEIWNRMSSWEGALWNEGNFIELDDEAVGYARIIVKACGEDPDTVTSATMNDRNFRVEYTRCVPPPEKKVKGQNHHVMTWKAAIMHDIKYYSEDESTENGWKLVTDEEELRLVYELENKPTPAEKRQKKHVYSNHCVHCDEKPDDSTASSMSNTNTDTGKQTKRHICL</sequence>
<protein>
    <recommendedName>
        <fullName evidence="2">F-box domain-containing protein</fullName>
    </recommendedName>
</protein>
<organism evidence="3 4">
    <name type="scientific">Pholiota conissans</name>
    <dbReference type="NCBI Taxonomy" id="109636"/>
    <lineage>
        <taxon>Eukaryota</taxon>
        <taxon>Fungi</taxon>
        <taxon>Dikarya</taxon>
        <taxon>Basidiomycota</taxon>
        <taxon>Agaricomycotina</taxon>
        <taxon>Agaricomycetes</taxon>
        <taxon>Agaricomycetidae</taxon>
        <taxon>Agaricales</taxon>
        <taxon>Agaricineae</taxon>
        <taxon>Strophariaceae</taxon>
        <taxon>Pholiota</taxon>
    </lineage>
</organism>
<feature type="region of interest" description="Disordered" evidence="1">
    <location>
        <begin position="401"/>
        <end position="438"/>
    </location>
</feature>
<dbReference type="InterPro" id="IPR001810">
    <property type="entry name" value="F-box_dom"/>
</dbReference>
<dbReference type="OrthoDB" id="2322499at2759"/>